<dbReference type="InterPro" id="IPR050925">
    <property type="entry name" value="Rhomboid_protease_S54"/>
</dbReference>
<evidence type="ECO:0000256" key="2">
    <source>
        <dbReference type="ARBA" id="ARBA00009045"/>
    </source>
</evidence>
<evidence type="ECO:0000259" key="8">
    <source>
        <dbReference type="Pfam" id="PF01694"/>
    </source>
</evidence>
<dbReference type="STRING" id="1442371.A0A0D2K8S7"/>
<dbReference type="Pfam" id="PF01694">
    <property type="entry name" value="Rhomboid"/>
    <property type="match status" value="1"/>
</dbReference>
<dbReference type="GeneID" id="27708343"/>
<organism evidence="9 10">
    <name type="scientific">Fonsecaea multimorphosa CBS 102226</name>
    <dbReference type="NCBI Taxonomy" id="1442371"/>
    <lineage>
        <taxon>Eukaryota</taxon>
        <taxon>Fungi</taxon>
        <taxon>Dikarya</taxon>
        <taxon>Ascomycota</taxon>
        <taxon>Pezizomycotina</taxon>
        <taxon>Eurotiomycetes</taxon>
        <taxon>Chaetothyriomycetidae</taxon>
        <taxon>Chaetothyriales</taxon>
        <taxon>Herpotrichiellaceae</taxon>
        <taxon>Fonsecaea</taxon>
    </lineage>
</organism>
<dbReference type="VEuPathDB" id="FungiDB:Z520_02597"/>
<dbReference type="RefSeq" id="XP_016636580.1">
    <property type="nucleotide sequence ID" value="XM_016773110.1"/>
</dbReference>
<gene>
    <name evidence="9" type="ORF">Z520_02597</name>
</gene>
<comment type="similarity">
    <text evidence="2">Belongs to the peptidase S54 family.</text>
</comment>
<dbReference type="PANTHER" id="PTHR43731">
    <property type="entry name" value="RHOMBOID PROTEASE"/>
    <property type="match status" value="1"/>
</dbReference>
<proteinExistence type="inferred from homology"/>
<keyword evidence="4" id="KW-0378">Hydrolase</keyword>
<keyword evidence="6 7" id="KW-0472">Membrane</keyword>
<dbReference type="AlphaFoldDB" id="A0A0D2K8S7"/>
<comment type="subcellular location">
    <subcellularLocation>
        <location evidence="1">Membrane</location>
        <topology evidence="1">Multi-pass membrane protein</topology>
    </subcellularLocation>
</comment>
<feature type="transmembrane region" description="Helical" evidence="7">
    <location>
        <begin position="85"/>
        <end position="107"/>
    </location>
</feature>
<evidence type="ECO:0000256" key="3">
    <source>
        <dbReference type="ARBA" id="ARBA00022692"/>
    </source>
</evidence>
<feature type="transmembrane region" description="Helical" evidence="7">
    <location>
        <begin position="187"/>
        <end position="204"/>
    </location>
</feature>
<dbReference type="GO" id="GO:0016020">
    <property type="term" value="C:membrane"/>
    <property type="evidence" value="ECO:0007669"/>
    <property type="project" value="UniProtKB-SubCell"/>
</dbReference>
<dbReference type="OrthoDB" id="418595at2759"/>
<protein>
    <recommendedName>
        <fullName evidence="8">Peptidase S54 rhomboid domain-containing protein</fullName>
    </recommendedName>
</protein>
<evidence type="ECO:0000313" key="9">
    <source>
        <dbReference type="EMBL" id="KIY02458.1"/>
    </source>
</evidence>
<feature type="domain" description="Peptidase S54 rhomboid" evidence="8">
    <location>
        <begin position="45"/>
        <end position="204"/>
    </location>
</feature>
<dbReference type="InterPro" id="IPR035952">
    <property type="entry name" value="Rhomboid-like_sf"/>
</dbReference>
<evidence type="ECO:0000313" key="10">
    <source>
        <dbReference type="Proteomes" id="UP000053411"/>
    </source>
</evidence>
<dbReference type="GO" id="GO:0006465">
    <property type="term" value="P:signal peptide processing"/>
    <property type="evidence" value="ECO:0007669"/>
    <property type="project" value="TreeGrafter"/>
</dbReference>
<feature type="transmembrane region" description="Helical" evidence="7">
    <location>
        <begin position="159"/>
        <end position="175"/>
    </location>
</feature>
<evidence type="ECO:0000256" key="7">
    <source>
        <dbReference type="SAM" id="Phobius"/>
    </source>
</evidence>
<dbReference type="EMBL" id="KN848064">
    <property type="protein sequence ID" value="KIY02458.1"/>
    <property type="molecule type" value="Genomic_DNA"/>
</dbReference>
<dbReference type="SUPFAM" id="SSF144091">
    <property type="entry name" value="Rhomboid-like"/>
    <property type="match status" value="1"/>
</dbReference>
<keyword evidence="10" id="KW-1185">Reference proteome</keyword>
<dbReference type="GO" id="GO:0004252">
    <property type="term" value="F:serine-type endopeptidase activity"/>
    <property type="evidence" value="ECO:0007669"/>
    <property type="project" value="InterPro"/>
</dbReference>
<evidence type="ECO:0000256" key="6">
    <source>
        <dbReference type="ARBA" id="ARBA00023136"/>
    </source>
</evidence>
<keyword evidence="5 7" id="KW-1133">Transmembrane helix</keyword>
<keyword evidence="3 7" id="KW-0812">Transmembrane</keyword>
<feature type="transmembrane region" description="Helical" evidence="7">
    <location>
        <begin position="127"/>
        <end position="147"/>
    </location>
</feature>
<reference evidence="9 10" key="1">
    <citation type="submission" date="2015-01" db="EMBL/GenBank/DDBJ databases">
        <title>The Genome Sequence of Fonsecaea multimorphosa CBS 102226.</title>
        <authorList>
            <consortium name="The Broad Institute Genomics Platform"/>
            <person name="Cuomo C."/>
            <person name="de Hoog S."/>
            <person name="Gorbushina A."/>
            <person name="Stielow B."/>
            <person name="Teixiera M."/>
            <person name="Abouelleil A."/>
            <person name="Chapman S.B."/>
            <person name="Priest M."/>
            <person name="Young S.K."/>
            <person name="Wortman J."/>
            <person name="Nusbaum C."/>
            <person name="Birren B."/>
        </authorList>
    </citation>
    <scope>NUCLEOTIDE SEQUENCE [LARGE SCALE GENOMIC DNA]</scope>
    <source>
        <strain evidence="9 10">CBS 102226</strain>
    </source>
</reference>
<dbReference type="Gene3D" id="1.20.1540.10">
    <property type="entry name" value="Rhomboid-like"/>
    <property type="match status" value="1"/>
</dbReference>
<dbReference type="Proteomes" id="UP000053411">
    <property type="component" value="Unassembled WGS sequence"/>
</dbReference>
<dbReference type="PANTHER" id="PTHR43731:SF14">
    <property type="entry name" value="PRESENILIN-ASSOCIATED RHOMBOID-LIKE PROTEIN, MITOCHONDRIAL"/>
    <property type="match status" value="1"/>
</dbReference>
<name>A0A0D2K8S7_9EURO</name>
<evidence type="ECO:0000256" key="5">
    <source>
        <dbReference type="ARBA" id="ARBA00022989"/>
    </source>
</evidence>
<evidence type="ECO:0000256" key="1">
    <source>
        <dbReference type="ARBA" id="ARBA00004141"/>
    </source>
</evidence>
<accession>A0A0D2K8S7</accession>
<sequence>MGSMQSSYDPWQERPWKETPSLEQRQTLQYLRTHFTLKLADIKHDRWWTLITPAFSHIDLDHIVGNLMAFSEFSRMLLASGIRPLQYALLILGSAVAAHVAFLYHAAAQRRTPPPWWWALLFPPVEVEVLGLSGVIMGLGAALSLAASRARVAVSRRRSLPAWWLMLVYIAYDTWNLDDLSAEVAHAAHLGGAAFGAVFYFLALRGGTALPFSWRLQE</sequence>
<evidence type="ECO:0000256" key="4">
    <source>
        <dbReference type="ARBA" id="ARBA00022801"/>
    </source>
</evidence>
<dbReference type="InterPro" id="IPR022764">
    <property type="entry name" value="Peptidase_S54_rhomboid_dom"/>
</dbReference>